<dbReference type="InterPro" id="IPR001387">
    <property type="entry name" value="Cro/C1-type_HTH"/>
</dbReference>
<reference evidence="3 4" key="1">
    <citation type="submission" date="2018-12" db="EMBL/GenBank/DDBJ databases">
        <authorList>
            <person name="Yu L."/>
        </authorList>
    </citation>
    <scope>NUCLEOTIDE SEQUENCE [LARGE SCALE GENOMIC DNA]</scope>
    <source>
        <strain evidence="3 4">S5H2222</strain>
    </source>
</reference>
<dbReference type="SMART" id="SM00530">
    <property type="entry name" value="HTH_XRE"/>
    <property type="match status" value="1"/>
</dbReference>
<evidence type="ECO:0000313" key="3">
    <source>
        <dbReference type="EMBL" id="RTQ90205.1"/>
    </source>
</evidence>
<dbReference type="GO" id="GO:0003677">
    <property type="term" value="F:DNA binding"/>
    <property type="evidence" value="ECO:0007669"/>
    <property type="project" value="UniProtKB-KW"/>
</dbReference>
<dbReference type="GO" id="GO:0003700">
    <property type="term" value="F:DNA-binding transcription factor activity"/>
    <property type="evidence" value="ECO:0007669"/>
    <property type="project" value="TreeGrafter"/>
</dbReference>
<dbReference type="Proteomes" id="UP000276349">
    <property type="component" value="Unassembled WGS sequence"/>
</dbReference>
<dbReference type="PANTHER" id="PTHR46797:SF1">
    <property type="entry name" value="METHYLPHOSPHONATE SYNTHASE"/>
    <property type="match status" value="1"/>
</dbReference>
<dbReference type="PROSITE" id="PS50943">
    <property type="entry name" value="HTH_CROC1"/>
    <property type="match status" value="1"/>
</dbReference>
<dbReference type="RefSeq" id="WP_126295407.1">
    <property type="nucleotide sequence ID" value="NZ_CP155468.1"/>
</dbReference>
<dbReference type="CDD" id="cd00093">
    <property type="entry name" value="HTH_XRE"/>
    <property type="match status" value="1"/>
</dbReference>
<dbReference type="EMBL" id="RXNR01000052">
    <property type="protein sequence ID" value="RTQ90205.1"/>
    <property type="molecule type" value="Genomic_DNA"/>
</dbReference>
<sequence length="69" mass="7859">MKQKLHEQLKILREERNWSLEDLSKKTQVGVEKLALYEKGELVPSVQTILKLSNVLEVPASNLMDGIQA</sequence>
<proteinExistence type="predicted"/>
<dbReference type="GO" id="GO:0005829">
    <property type="term" value="C:cytosol"/>
    <property type="evidence" value="ECO:0007669"/>
    <property type="project" value="TreeGrafter"/>
</dbReference>
<accession>A0A3S0HH99</accession>
<feature type="domain" description="HTH cro/C1-type" evidence="2">
    <location>
        <begin position="9"/>
        <end position="63"/>
    </location>
</feature>
<dbReference type="InterPro" id="IPR010982">
    <property type="entry name" value="Lambda_DNA-bd_dom_sf"/>
</dbReference>
<organism evidence="3 4">
    <name type="scientific">Lysinibacillus telephonicus</name>
    <dbReference type="NCBI Taxonomy" id="1714840"/>
    <lineage>
        <taxon>Bacteria</taxon>
        <taxon>Bacillati</taxon>
        <taxon>Bacillota</taxon>
        <taxon>Bacilli</taxon>
        <taxon>Bacillales</taxon>
        <taxon>Bacillaceae</taxon>
        <taxon>Lysinibacillus</taxon>
    </lineage>
</organism>
<name>A0A3S0HH99_9BACI</name>
<protein>
    <submittedName>
        <fullName evidence="3">XRE family transcriptional regulator</fullName>
    </submittedName>
</protein>
<keyword evidence="4" id="KW-1185">Reference proteome</keyword>
<gene>
    <name evidence="3" type="ORF">EKG35_15265</name>
</gene>
<keyword evidence="1" id="KW-0238">DNA-binding</keyword>
<dbReference type="SUPFAM" id="SSF47413">
    <property type="entry name" value="lambda repressor-like DNA-binding domains"/>
    <property type="match status" value="1"/>
</dbReference>
<dbReference type="Gene3D" id="1.10.260.40">
    <property type="entry name" value="lambda repressor-like DNA-binding domains"/>
    <property type="match status" value="1"/>
</dbReference>
<dbReference type="PANTHER" id="PTHR46797">
    <property type="entry name" value="HTH-TYPE TRANSCRIPTIONAL REGULATOR"/>
    <property type="match status" value="1"/>
</dbReference>
<evidence type="ECO:0000313" key="4">
    <source>
        <dbReference type="Proteomes" id="UP000276349"/>
    </source>
</evidence>
<evidence type="ECO:0000256" key="1">
    <source>
        <dbReference type="ARBA" id="ARBA00023125"/>
    </source>
</evidence>
<dbReference type="OrthoDB" id="2168837at2"/>
<dbReference type="AlphaFoldDB" id="A0A3S0HH99"/>
<comment type="caution">
    <text evidence="3">The sequence shown here is derived from an EMBL/GenBank/DDBJ whole genome shotgun (WGS) entry which is preliminary data.</text>
</comment>
<dbReference type="Pfam" id="PF01381">
    <property type="entry name" value="HTH_3"/>
    <property type="match status" value="1"/>
</dbReference>
<evidence type="ECO:0000259" key="2">
    <source>
        <dbReference type="PROSITE" id="PS50943"/>
    </source>
</evidence>
<dbReference type="InterPro" id="IPR050807">
    <property type="entry name" value="TransReg_Diox_bact_type"/>
</dbReference>